<dbReference type="GO" id="GO:0015074">
    <property type="term" value="P:DNA integration"/>
    <property type="evidence" value="ECO:0007669"/>
    <property type="project" value="UniProtKB-KW"/>
</dbReference>
<evidence type="ECO:0000256" key="17">
    <source>
        <dbReference type="ARBA" id="ARBA00022771"/>
    </source>
</evidence>
<comment type="subunit">
    <text evidence="35">The protease is a homodimer, whose active site consists of two apposed aspartic acid residues.</text>
</comment>
<evidence type="ECO:0000256" key="6">
    <source>
        <dbReference type="ARBA" id="ARBA00022490"/>
    </source>
</evidence>
<keyword evidence="16" id="KW-0255">Endonuclease</keyword>
<evidence type="ECO:0000313" key="44">
    <source>
        <dbReference type="Proteomes" id="UP001186944"/>
    </source>
</evidence>
<evidence type="ECO:0000256" key="37">
    <source>
        <dbReference type="PROSITE-ProRule" id="PRU00047"/>
    </source>
</evidence>
<evidence type="ECO:0000256" key="15">
    <source>
        <dbReference type="ARBA" id="ARBA00022758"/>
    </source>
</evidence>
<keyword evidence="30" id="KW-0511">Multifunctional enzyme</keyword>
<comment type="subcellular location">
    <subcellularLocation>
        <location evidence="4">Cytoplasm</location>
    </subcellularLocation>
    <subcellularLocation>
        <location evidence="3">Nucleus</location>
    </subcellularLocation>
</comment>
<dbReference type="InterPro" id="IPR041373">
    <property type="entry name" value="RT_RNaseH"/>
</dbReference>
<dbReference type="InterPro" id="IPR050951">
    <property type="entry name" value="Retrovirus_Pol_polyprotein"/>
</dbReference>
<dbReference type="GO" id="GO:0003887">
    <property type="term" value="F:DNA-directed DNA polymerase activity"/>
    <property type="evidence" value="ECO:0007669"/>
    <property type="project" value="UniProtKB-KW"/>
</dbReference>
<dbReference type="InterPro" id="IPR054465">
    <property type="entry name" value="Integrase_p58-like_C"/>
</dbReference>
<evidence type="ECO:0000259" key="39">
    <source>
        <dbReference type="PROSITE" id="PS50158"/>
    </source>
</evidence>
<evidence type="ECO:0000256" key="10">
    <source>
        <dbReference type="ARBA" id="ARBA00022695"/>
    </source>
</evidence>
<keyword evidence="8" id="KW-0645">Protease</keyword>
<dbReference type="InterPro" id="IPR012337">
    <property type="entry name" value="RNaseH-like_sf"/>
</dbReference>
<keyword evidence="27" id="KW-0238">DNA-binding</keyword>
<evidence type="ECO:0000259" key="41">
    <source>
        <dbReference type="PROSITE" id="PS50878"/>
    </source>
</evidence>
<comment type="function">
    <text evidence="33">Nucleocapsid protein p11 (NC) forms the nucleocore that coats the retro-elements dimeric RNA. Binds these RNAs through its zinc fingers. Promotes primer tRNA(i)-Met annealing to the multipartite primer-binding site (PBS), dimerization of Ty3 RNA and initiation of reverse transcription.</text>
</comment>
<dbReference type="Pfam" id="PF00098">
    <property type="entry name" value="zf-CCHC"/>
    <property type="match status" value="1"/>
</dbReference>
<dbReference type="CDD" id="cd00303">
    <property type="entry name" value="retropepsin_like"/>
    <property type="match status" value="1"/>
</dbReference>
<evidence type="ECO:0000256" key="27">
    <source>
        <dbReference type="ARBA" id="ARBA00023125"/>
    </source>
</evidence>
<dbReference type="Gene3D" id="1.10.340.70">
    <property type="match status" value="1"/>
</dbReference>
<dbReference type="FunFam" id="3.30.420.10:FF:000032">
    <property type="entry name" value="Retrovirus-related Pol polyprotein from transposon 297-like Protein"/>
    <property type="match status" value="1"/>
</dbReference>
<keyword evidence="6" id="KW-0963">Cytoplasm</keyword>
<dbReference type="Proteomes" id="UP001186944">
    <property type="component" value="Unassembled WGS sequence"/>
</dbReference>
<dbReference type="FunFam" id="3.10.10.10:FF:000007">
    <property type="entry name" value="Retrovirus-related Pol polyprotein from transposon 17.6-like Protein"/>
    <property type="match status" value="1"/>
</dbReference>
<evidence type="ECO:0000256" key="18">
    <source>
        <dbReference type="ARBA" id="ARBA00022801"/>
    </source>
</evidence>
<proteinExistence type="predicted"/>
<evidence type="ECO:0000256" key="26">
    <source>
        <dbReference type="ARBA" id="ARBA00023113"/>
    </source>
</evidence>
<keyword evidence="25" id="KW-0239">DNA-directed DNA polymerase</keyword>
<dbReference type="FunFam" id="3.30.70.270:FF:000026">
    <property type="entry name" value="Transposon Ty3-G Gag-Pol polyprotein"/>
    <property type="match status" value="1"/>
</dbReference>
<keyword evidence="26" id="KW-0917">Virion maturation</keyword>
<keyword evidence="22" id="KW-0694">RNA-binding</keyword>
<dbReference type="InterPro" id="IPR021109">
    <property type="entry name" value="Peptidase_aspartic_dom_sf"/>
</dbReference>
<evidence type="ECO:0000256" key="1">
    <source>
        <dbReference type="ARBA" id="ARBA00000077"/>
    </source>
</evidence>
<comment type="function">
    <text evidence="2">The aspartyl protease (PR) mediates the proteolytic cleavages of the Gag and Gag-Pol polyproteins after assembly of the VLP.</text>
</comment>
<evidence type="ECO:0000256" key="7">
    <source>
        <dbReference type="ARBA" id="ARBA00022612"/>
    </source>
</evidence>
<evidence type="ECO:0000256" key="9">
    <source>
        <dbReference type="ARBA" id="ARBA00022679"/>
    </source>
</evidence>
<evidence type="ECO:0000256" key="30">
    <source>
        <dbReference type="ARBA" id="ARBA00023268"/>
    </source>
</evidence>
<evidence type="ECO:0000256" key="20">
    <source>
        <dbReference type="ARBA" id="ARBA00022840"/>
    </source>
</evidence>
<dbReference type="GO" id="GO:0005634">
    <property type="term" value="C:nucleus"/>
    <property type="evidence" value="ECO:0007669"/>
    <property type="project" value="UniProtKB-SubCell"/>
</dbReference>
<dbReference type="Gene3D" id="4.10.60.10">
    <property type="entry name" value="Zinc finger, CCHC-type"/>
    <property type="match status" value="1"/>
</dbReference>
<dbReference type="Pfam" id="PF17921">
    <property type="entry name" value="Integrase_H2C2"/>
    <property type="match status" value="1"/>
</dbReference>
<dbReference type="GO" id="GO:0004190">
    <property type="term" value="F:aspartic-type endopeptidase activity"/>
    <property type="evidence" value="ECO:0007669"/>
    <property type="project" value="UniProtKB-KW"/>
</dbReference>
<comment type="function">
    <text evidence="31">Reverse transcriptase/ribonuclease H (RT) is a multifunctional enzyme that catalyzes the conversion of the retro-elements RNA genome into dsDNA within the VLP. The enzyme displays a DNA polymerase activity that can copy either DNA or RNA templates, and a ribonuclease H (RNase H) activity that cleaves the RNA strand of RNA-DNA heteroduplexes during plus-strand synthesis and hydrolyzes RNA primers. The conversion leads to a linear dsDNA copy of the retrotransposon that includes long terminal repeats (LTRs) at both ends.</text>
</comment>
<dbReference type="GO" id="GO:0006508">
    <property type="term" value="P:proteolysis"/>
    <property type="evidence" value="ECO:0007669"/>
    <property type="project" value="UniProtKB-KW"/>
</dbReference>
<evidence type="ECO:0000256" key="22">
    <source>
        <dbReference type="ARBA" id="ARBA00022884"/>
    </source>
</evidence>
<dbReference type="PROSITE" id="PS50994">
    <property type="entry name" value="INTEGRASE"/>
    <property type="match status" value="1"/>
</dbReference>
<dbReference type="PANTHER" id="PTHR37984:SF5">
    <property type="entry name" value="PROTEIN NYNRIN-LIKE"/>
    <property type="match status" value="1"/>
</dbReference>
<evidence type="ECO:0000256" key="23">
    <source>
        <dbReference type="ARBA" id="ARBA00022908"/>
    </source>
</evidence>
<evidence type="ECO:0000256" key="2">
    <source>
        <dbReference type="ARBA" id="ARBA00002180"/>
    </source>
</evidence>
<dbReference type="Gene3D" id="3.10.10.10">
    <property type="entry name" value="HIV Type 1 Reverse Transcriptase, subunit A, domain 1"/>
    <property type="match status" value="1"/>
</dbReference>
<gene>
    <name evidence="43" type="ORF">FSP39_023914</name>
</gene>
<evidence type="ECO:0000256" key="12">
    <source>
        <dbReference type="ARBA" id="ARBA00022723"/>
    </source>
</evidence>
<dbReference type="Pfam" id="PF00665">
    <property type="entry name" value="rve"/>
    <property type="match status" value="1"/>
</dbReference>
<keyword evidence="18" id="KW-0378">Hydrolase</keyword>
<keyword evidence="14" id="KW-0064">Aspartyl protease</keyword>
<dbReference type="Pfam" id="PF00078">
    <property type="entry name" value="RVT_1"/>
    <property type="match status" value="1"/>
</dbReference>
<evidence type="ECO:0000256" key="14">
    <source>
        <dbReference type="ARBA" id="ARBA00022750"/>
    </source>
</evidence>
<evidence type="ECO:0000259" key="40">
    <source>
        <dbReference type="PROSITE" id="PS50175"/>
    </source>
</evidence>
<keyword evidence="11" id="KW-0540">Nuclease</keyword>
<comment type="catalytic activity">
    <reaction evidence="1">
        <text>Endonucleolytic cleavage to 5'-phosphomonoester.</text>
        <dbReference type="EC" id="3.1.26.4"/>
    </reaction>
</comment>
<evidence type="ECO:0000256" key="13">
    <source>
        <dbReference type="ARBA" id="ARBA00022741"/>
    </source>
</evidence>
<evidence type="ECO:0000256" key="38">
    <source>
        <dbReference type="SAM" id="MobiDB-lite"/>
    </source>
</evidence>
<dbReference type="PROSITE" id="PS00141">
    <property type="entry name" value="ASP_PROTEASE"/>
    <property type="match status" value="1"/>
</dbReference>
<evidence type="ECO:0000256" key="36">
    <source>
        <dbReference type="ARBA" id="ARBA00082890"/>
    </source>
</evidence>
<dbReference type="InterPro" id="IPR041588">
    <property type="entry name" value="Integrase_H2C2"/>
</dbReference>
<feature type="region of interest" description="Disordered" evidence="38">
    <location>
        <begin position="723"/>
        <end position="744"/>
    </location>
</feature>
<feature type="domain" description="Peptidase A2" evidence="40">
    <location>
        <begin position="528"/>
        <end position="543"/>
    </location>
</feature>
<evidence type="ECO:0000256" key="34">
    <source>
        <dbReference type="ARBA" id="ARBA00055383"/>
    </source>
</evidence>
<evidence type="ECO:0000256" key="8">
    <source>
        <dbReference type="ARBA" id="ARBA00022670"/>
    </source>
</evidence>
<feature type="compositionally biased region" description="Polar residues" evidence="38">
    <location>
        <begin position="13"/>
        <end position="27"/>
    </location>
</feature>
<keyword evidence="9" id="KW-0808">Transferase</keyword>
<feature type="region of interest" description="Disordered" evidence="38">
    <location>
        <begin position="110"/>
        <end position="230"/>
    </location>
</feature>
<keyword evidence="15" id="KW-0688">Ribosomal frameshifting</keyword>
<feature type="domain" description="Integrase catalytic" evidence="42">
    <location>
        <begin position="1442"/>
        <end position="1601"/>
    </location>
</feature>
<dbReference type="PROSITE" id="PS50878">
    <property type="entry name" value="RT_POL"/>
    <property type="match status" value="1"/>
</dbReference>
<dbReference type="GO" id="GO:0004523">
    <property type="term" value="F:RNA-DNA hybrid ribonuclease activity"/>
    <property type="evidence" value="ECO:0007669"/>
    <property type="project" value="UniProtKB-EC"/>
</dbReference>
<keyword evidence="29" id="KW-0539">Nucleus</keyword>
<dbReference type="GO" id="GO:0005524">
    <property type="term" value="F:ATP binding"/>
    <property type="evidence" value="ECO:0007669"/>
    <property type="project" value="UniProtKB-KW"/>
</dbReference>
<dbReference type="Pfam" id="PF22938">
    <property type="entry name" value="Integrase_p58_C"/>
    <property type="match status" value="1"/>
</dbReference>
<feature type="compositionally biased region" description="Low complexity" evidence="38">
    <location>
        <begin position="485"/>
        <end position="501"/>
    </location>
</feature>
<keyword evidence="28" id="KW-0233">DNA recombination</keyword>
<comment type="function">
    <text evidence="32">Integrase (IN) targets the VLP to the nucleus, where a subparticle preintegration complex (PIC) containing at least integrase and the newly synthesized dsDNA copy of the retrotransposon must transit the nuclear membrane. Once in the nucleus, integrase performs the integration of the dsDNA into the host genome.</text>
</comment>
<feature type="domain" description="Reverse transcriptase" evidence="41">
    <location>
        <begin position="836"/>
        <end position="1015"/>
    </location>
</feature>
<dbReference type="InterPro" id="IPR043502">
    <property type="entry name" value="DNA/RNA_pol_sf"/>
</dbReference>
<dbReference type="Gene3D" id="3.30.420.10">
    <property type="entry name" value="Ribonuclease H-like superfamily/Ribonuclease H"/>
    <property type="match status" value="1"/>
</dbReference>
<evidence type="ECO:0000256" key="16">
    <source>
        <dbReference type="ARBA" id="ARBA00022759"/>
    </source>
</evidence>
<name>A0AA88XFB7_PINIB</name>
<reference evidence="43" key="1">
    <citation type="submission" date="2019-08" db="EMBL/GenBank/DDBJ databases">
        <title>The improved chromosome-level genome for the pearl oyster Pinctada fucata martensii using PacBio sequencing and Hi-C.</title>
        <authorList>
            <person name="Zheng Z."/>
        </authorList>
    </citation>
    <scope>NUCLEOTIDE SEQUENCE</scope>
    <source>
        <strain evidence="43">ZZ-2019</strain>
        <tissue evidence="43">Adductor muscle</tissue>
    </source>
</reference>
<dbReference type="CDD" id="cd09274">
    <property type="entry name" value="RNase_HI_RT_Ty3"/>
    <property type="match status" value="1"/>
</dbReference>
<dbReference type="InterPro" id="IPR001995">
    <property type="entry name" value="Peptidase_A2_cat"/>
</dbReference>
<comment type="function">
    <text evidence="34">Capsid protein (CA) is the structural component of the virus-like particle (VLP), forming the shell that encapsulates the genomic RNA-nucleocapsid complex.</text>
</comment>
<evidence type="ECO:0000259" key="42">
    <source>
        <dbReference type="PROSITE" id="PS50994"/>
    </source>
</evidence>
<feature type="region of interest" description="Disordered" evidence="38">
    <location>
        <begin position="1"/>
        <end position="29"/>
    </location>
</feature>
<feature type="compositionally biased region" description="Low complexity" evidence="38">
    <location>
        <begin position="205"/>
        <end position="222"/>
    </location>
</feature>
<keyword evidence="12" id="KW-0479">Metal-binding</keyword>
<dbReference type="Gene3D" id="3.10.20.370">
    <property type="match status" value="1"/>
</dbReference>
<evidence type="ECO:0000256" key="33">
    <source>
        <dbReference type="ARBA" id="ARBA00055265"/>
    </source>
</evidence>
<dbReference type="SUPFAM" id="SSF56672">
    <property type="entry name" value="DNA/RNA polymerases"/>
    <property type="match status" value="1"/>
</dbReference>
<dbReference type="SMART" id="SM00343">
    <property type="entry name" value="ZnF_C2HC"/>
    <property type="match status" value="1"/>
</dbReference>
<dbReference type="InterPro" id="IPR001584">
    <property type="entry name" value="Integrase_cat-core"/>
</dbReference>
<dbReference type="Gene3D" id="3.30.70.270">
    <property type="match status" value="2"/>
</dbReference>
<dbReference type="EMBL" id="VSWD01000014">
    <property type="protein sequence ID" value="KAK3083488.1"/>
    <property type="molecule type" value="Genomic_DNA"/>
</dbReference>
<dbReference type="CDD" id="cd01647">
    <property type="entry name" value="RT_LTR"/>
    <property type="match status" value="1"/>
</dbReference>
<evidence type="ECO:0000256" key="35">
    <source>
        <dbReference type="ARBA" id="ARBA00063849"/>
    </source>
</evidence>
<evidence type="ECO:0000256" key="19">
    <source>
        <dbReference type="ARBA" id="ARBA00022833"/>
    </source>
</evidence>
<evidence type="ECO:0000256" key="25">
    <source>
        <dbReference type="ARBA" id="ARBA00022932"/>
    </source>
</evidence>
<keyword evidence="24" id="KW-0695">RNA-directed DNA polymerase</keyword>
<dbReference type="FunFam" id="1.10.340.70:FF:000001">
    <property type="entry name" value="Retrovirus-related Pol polyprotein from transposon gypsy-like Protein"/>
    <property type="match status" value="1"/>
</dbReference>
<organism evidence="43 44">
    <name type="scientific">Pinctada imbricata</name>
    <name type="common">Atlantic pearl-oyster</name>
    <name type="synonym">Pinctada martensii</name>
    <dbReference type="NCBI Taxonomy" id="66713"/>
    <lineage>
        <taxon>Eukaryota</taxon>
        <taxon>Metazoa</taxon>
        <taxon>Spiralia</taxon>
        <taxon>Lophotrochozoa</taxon>
        <taxon>Mollusca</taxon>
        <taxon>Bivalvia</taxon>
        <taxon>Autobranchia</taxon>
        <taxon>Pteriomorphia</taxon>
        <taxon>Pterioida</taxon>
        <taxon>Pterioidea</taxon>
        <taxon>Pteriidae</taxon>
        <taxon>Pinctada</taxon>
    </lineage>
</organism>
<dbReference type="InterPro" id="IPR036397">
    <property type="entry name" value="RNaseH_sf"/>
</dbReference>
<accession>A0AA88XFB7</accession>
<keyword evidence="7" id="KW-1188">Viral release from host cell</keyword>
<evidence type="ECO:0000256" key="31">
    <source>
        <dbReference type="ARBA" id="ARBA00025590"/>
    </source>
</evidence>
<evidence type="ECO:0000256" key="4">
    <source>
        <dbReference type="ARBA" id="ARBA00004496"/>
    </source>
</evidence>
<dbReference type="SUPFAM" id="SSF57756">
    <property type="entry name" value="Retrovirus zinc finger-like domains"/>
    <property type="match status" value="1"/>
</dbReference>
<dbReference type="GO" id="GO:0003677">
    <property type="term" value="F:DNA binding"/>
    <property type="evidence" value="ECO:0007669"/>
    <property type="project" value="UniProtKB-KW"/>
</dbReference>
<evidence type="ECO:0000256" key="3">
    <source>
        <dbReference type="ARBA" id="ARBA00004123"/>
    </source>
</evidence>
<dbReference type="GO" id="GO:0003723">
    <property type="term" value="F:RNA binding"/>
    <property type="evidence" value="ECO:0007669"/>
    <property type="project" value="UniProtKB-KW"/>
</dbReference>
<comment type="caution">
    <text evidence="43">The sequence shown here is derived from an EMBL/GenBank/DDBJ whole genome shotgun (WGS) entry which is preliminary data.</text>
</comment>
<feature type="region of interest" description="Disordered" evidence="38">
    <location>
        <begin position="1757"/>
        <end position="1817"/>
    </location>
</feature>
<dbReference type="Gene3D" id="2.40.70.10">
    <property type="entry name" value="Acid Proteases"/>
    <property type="match status" value="1"/>
</dbReference>
<dbReference type="GO" id="GO:0008270">
    <property type="term" value="F:zinc ion binding"/>
    <property type="evidence" value="ECO:0007669"/>
    <property type="project" value="UniProtKB-KW"/>
</dbReference>
<keyword evidence="44" id="KW-1185">Reference proteome</keyword>
<dbReference type="InterPro" id="IPR000477">
    <property type="entry name" value="RT_dom"/>
</dbReference>
<dbReference type="Pfam" id="PF17917">
    <property type="entry name" value="RT_RNaseH"/>
    <property type="match status" value="1"/>
</dbReference>
<evidence type="ECO:0000313" key="43">
    <source>
        <dbReference type="EMBL" id="KAK3083488.1"/>
    </source>
</evidence>
<sequence length="1817" mass="206089">MTSQGDKDLALQGNVQTDDTASQSVTSGFMDVPDTLFQTEKSKNDNQFDNWIKNKEEIVKEHLKGAEELKKNQMDYFKDMVKGMQEQFTNFLEASESKMTSFFSAPPAHSTPIASNFDPFRLPPPLQSKDNKKGSQQENETPQRPDAKQKSRPTNNETASPAGFRPFDAELRVIEQRESSRQLPFGSEDGPRQGSTTNVTRNRSDNLSVNSVSRSSGADSSSMHPRAKLPTYDGKEEFDVFIVPFERMAERYNWSEQEKIDKVYECLKGKAMWYMCSLPKEMLRNFDTIKDGLMKRFGRKDPPTTVRRKLSEIRQRQESNEEFGEEIRRLVTRAYPGVDLLLQDQLAAEAFLKGYKNSKIAYDVLNKKPTTLNEAIELVTFQEHNFKATVGRDQEMQRRDKTRRVSWFDEEDSDSELKTQRVKAPTYVSLDSLDERLKKIELMFLKDQEKRLAKIEQLGISTAKTKGNCFNCNSSGHFAKECPSRSRSPSPKPTSRSTTPPGKNINCTRIPNQGRALRVPVKINDVEALAVIDTGADATVVSEEVANRAGIIPDASKQVRLLNATNNSEMSAFGGVTATIQMGDKSYNWKIFIAPIRDPILLGIDFMKKIDATIHTGQGNIEVDGRMVIGTVTSNNEEPYACSIVKAASDIIIPAASERIVIGRVVDPAPDKQAVLEVNTLPGGIQVGSCLVNMNSKVPVRLLNLRDHDVTIKRDFVLGKLTEAEDQLPEPSTTETDNEESESQILVDSCQKIVPEHLKELFKESVVKLSGTQKQSVADLLSEYADIFAKSDFDLGKFTAVQHQIDTSDAKPVRQPARRTPLGFMKEEEEHLKKLLDKGIVVPSKSNWASPVVLVRKKDGSVRWCVDYRRLNQLSTKDAYPIPKIDECLDTLSGATLFSTLDLMWGYHQIEVAPDARPKTAFITKYGLFEFTRMPFGLSGAPSTFQRVMELVLQGLQWTSLLIYLDDVIVTGKDFNEHLDRLREVFERFRLHGLKLKAKKCQLFQTQVLFLGHIVSCEGVSTNPEVVMDVVNWPTPRSVKELQAFLGLSNYYRRFINGYAQIASPLYSLTKKGMKFVWCQEQEMAMNKLKQALTSAPVLAYPLVEGTFILDTDASNFSIGAVLSQEVSGMERVVAYASRRLGCSQQRYCVTRRELLAVVAFCHHFKHYLLGRRFILRTDHSSLAWLFRFKSPQGQLARWLEELCQYSFTIQHRAGKLHNNADALSRIQENTCDCYHAGSTVSSLPCKGCKHCAKVHQQWARFEDDVDDVVPLATRRLRQEETEEDSDSTVCNWLEGINPEDMKEAQKADKDISVVYRWVEDAAKPDQTEVRNQSAAVRSYYLTLGQFRILKGVLHYSWIGDDNDRSLRLVVPKSMRKEVIKVYHEPAYSAHQGEKKTLDRVKNGFHWYGLSADVTHFVATCHICGSEKKNNVRLRAPLQSYISGMPLDRLHIDALGPFPESASGNRYILVIVDQFTKWTEAYAVPNISSYVTAKCLVEEFIARFGAPLEIHTDQGSNFQSGLFKEICSLLEVTQTRTTPYHPASNGQVERFNRTLLQMIRCYVDSGQKHWDERLPLLLAAYRSTPHSITGYTPNKLMLGREVHLPQDLLFRDQSLRKDPIEPSTYVERLQEGLQEAHRDARQFLHASQRRQKKLYDLRSAERKFSPGDLVYVSKLSRSKGKSPKLQNVWDGPFLVTKQHGPVLYEIRNQTKQMVLHHDRLKSYRSEDFPGWVNRMRKEITSDVAELQPMEEEPIYADEHGSTDVEEDPPLSPVNVGNSGPLRTRSHILKAKEPIQSNTPPVQTRSGRTVKPPKKLDM</sequence>
<dbReference type="PROSITE" id="PS50175">
    <property type="entry name" value="ASP_PROT_RETROV"/>
    <property type="match status" value="1"/>
</dbReference>
<dbReference type="InterPro" id="IPR043128">
    <property type="entry name" value="Rev_trsase/Diguanyl_cyclase"/>
</dbReference>
<evidence type="ECO:0000256" key="29">
    <source>
        <dbReference type="ARBA" id="ARBA00023242"/>
    </source>
</evidence>
<keyword evidence="21" id="KW-0460">Magnesium</keyword>
<protein>
    <recommendedName>
        <fullName evidence="5">RNA-directed DNA polymerase</fullName>
        <ecNumber evidence="5">2.7.7.49</ecNumber>
    </recommendedName>
    <alternativeName>
        <fullName evidence="36">Gag3-Pol3</fullName>
    </alternativeName>
</protein>
<feature type="compositionally biased region" description="Basic and acidic residues" evidence="38">
    <location>
        <begin position="129"/>
        <end position="149"/>
    </location>
</feature>
<dbReference type="EC" id="2.7.7.49" evidence="5"/>
<dbReference type="FunFam" id="3.10.20.370:FF:000001">
    <property type="entry name" value="Retrovirus-related Pol polyprotein from transposon 17.6-like protein"/>
    <property type="match status" value="1"/>
</dbReference>
<dbReference type="GO" id="GO:0006310">
    <property type="term" value="P:DNA recombination"/>
    <property type="evidence" value="ECO:0007669"/>
    <property type="project" value="UniProtKB-KW"/>
</dbReference>
<evidence type="ECO:0000256" key="32">
    <source>
        <dbReference type="ARBA" id="ARBA00025615"/>
    </source>
</evidence>
<dbReference type="SUPFAM" id="SSF50630">
    <property type="entry name" value="Acid proteases"/>
    <property type="match status" value="1"/>
</dbReference>
<dbReference type="GO" id="GO:0075523">
    <property type="term" value="P:viral translational frameshifting"/>
    <property type="evidence" value="ECO:0007669"/>
    <property type="project" value="UniProtKB-KW"/>
</dbReference>
<dbReference type="PANTHER" id="PTHR37984">
    <property type="entry name" value="PROTEIN CBG26694"/>
    <property type="match status" value="1"/>
</dbReference>
<dbReference type="GO" id="GO:0003964">
    <property type="term" value="F:RNA-directed DNA polymerase activity"/>
    <property type="evidence" value="ECO:0007669"/>
    <property type="project" value="UniProtKB-KW"/>
</dbReference>
<keyword evidence="23" id="KW-0229">DNA integration</keyword>
<keyword evidence="10" id="KW-0548">Nucleotidyltransferase</keyword>
<feature type="compositionally biased region" description="Basic and acidic residues" evidence="38">
    <location>
        <begin position="167"/>
        <end position="180"/>
    </location>
</feature>
<dbReference type="InterPro" id="IPR001878">
    <property type="entry name" value="Znf_CCHC"/>
</dbReference>
<evidence type="ECO:0000256" key="11">
    <source>
        <dbReference type="ARBA" id="ARBA00022722"/>
    </source>
</evidence>
<evidence type="ECO:0000256" key="21">
    <source>
        <dbReference type="ARBA" id="ARBA00022842"/>
    </source>
</evidence>
<feature type="compositionally biased region" description="Polar residues" evidence="38">
    <location>
        <begin position="1794"/>
        <end position="1806"/>
    </location>
</feature>
<dbReference type="GO" id="GO:0005737">
    <property type="term" value="C:cytoplasm"/>
    <property type="evidence" value="ECO:0007669"/>
    <property type="project" value="UniProtKB-SubCell"/>
</dbReference>
<dbReference type="PROSITE" id="PS50158">
    <property type="entry name" value="ZF_CCHC"/>
    <property type="match status" value="1"/>
</dbReference>
<dbReference type="InterPro" id="IPR036875">
    <property type="entry name" value="Znf_CCHC_sf"/>
</dbReference>
<keyword evidence="13" id="KW-0547">Nucleotide-binding</keyword>
<evidence type="ECO:0000256" key="5">
    <source>
        <dbReference type="ARBA" id="ARBA00012493"/>
    </source>
</evidence>
<evidence type="ECO:0000256" key="28">
    <source>
        <dbReference type="ARBA" id="ARBA00023172"/>
    </source>
</evidence>
<keyword evidence="17 37" id="KW-0863">Zinc-finger</keyword>
<dbReference type="SUPFAM" id="SSF53098">
    <property type="entry name" value="Ribonuclease H-like"/>
    <property type="match status" value="1"/>
</dbReference>
<dbReference type="InterPro" id="IPR001969">
    <property type="entry name" value="Aspartic_peptidase_AS"/>
</dbReference>
<feature type="region of interest" description="Disordered" evidence="38">
    <location>
        <begin position="479"/>
        <end position="509"/>
    </location>
</feature>
<dbReference type="Pfam" id="PF13975">
    <property type="entry name" value="gag-asp_proteas"/>
    <property type="match status" value="1"/>
</dbReference>
<keyword evidence="20" id="KW-0067">ATP-binding</keyword>
<evidence type="ECO:0000256" key="24">
    <source>
        <dbReference type="ARBA" id="ARBA00022918"/>
    </source>
</evidence>
<feature type="domain" description="CCHC-type" evidence="39">
    <location>
        <begin position="469"/>
        <end position="484"/>
    </location>
</feature>
<keyword evidence="19" id="KW-0862">Zinc</keyword>